<name>A0ABS5QM80_9BACT</name>
<dbReference type="SMART" id="SM00883">
    <property type="entry name" value="Cpn10"/>
    <property type="match status" value="1"/>
</dbReference>
<dbReference type="RefSeq" id="WP_213349464.1">
    <property type="nucleotide sequence ID" value="NZ_JAEDAM010000049.1"/>
</dbReference>
<comment type="caution">
    <text evidence="5">The sequence shown here is derived from an EMBL/GenBank/DDBJ whole genome shotgun (WGS) entry which is preliminary data.</text>
</comment>
<dbReference type="Pfam" id="PF00166">
    <property type="entry name" value="Cpn10"/>
    <property type="match status" value="1"/>
</dbReference>
<dbReference type="EMBL" id="JAEDAM010000049">
    <property type="protein sequence ID" value="MBS8122172.1"/>
    <property type="molecule type" value="Genomic_DNA"/>
</dbReference>
<organism evidence="5 6">
    <name type="scientific">Candidatus Vampirococcus lugosii</name>
    <dbReference type="NCBI Taxonomy" id="2789015"/>
    <lineage>
        <taxon>Bacteria</taxon>
        <taxon>Candidatus Absconditibacteriota</taxon>
        <taxon>Vampirococcus</taxon>
    </lineage>
</organism>
<dbReference type="NCBIfam" id="NF001531">
    <property type="entry name" value="PRK00364.2-2"/>
    <property type="match status" value="1"/>
</dbReference>
<protein>
    <recommendedName>
        <fullName evidence="3">Co-chaperonin GroES</fullName>
    </recommendedName>
    <alternativeName>
        <fullName evidence="3">10 kDa chaperonin</fullName>
    </alternativeName>
    <alternativeName>
        <fullName evidence="3">Chaperonin-10</fullName>
        <shortName evidence="3">Cpn10</shortName>
    </alternativeName>
</protein>
<comment type="function">
    <text evidence="3 4">Together with the chaperonin GroEL, plays an essential role in assisting protein folding. The GroEL-GroES system forms a nano-cage that allows encapsulation of the non-native substrate proteins and provides a physical environment optimized to promote and accelerate protein folding. GroES binds to the apical surface of the GroEL ring, thereby capping the opening of the GroEL channel.</text>
</comment>
<dbReference type="CDD" id="cd00320">
    <property type="entry name" value="cpn10"/>
    <property type="match status" value="1"/>
</dbReference>
<dbReference type="HAMAP" id="MF_00580">
    <property type="entry name" value="CH10"/>
    <property type="match status" value="1"/>
</dbReference>
<proteinExistence type="inferred from homology"/>
<gene>
    <name evidence="3" type="primary">groES</name>
    <name evidence="3" type="synonym">groS</name>
    <name evidence="5" type="ORF">VAMP_145n57</name>
</gene>
<comment type="similarity">
    <text evidence="1 3 4">Belongs to the GroES chaperonin family.</text>
</comment>
<accession>A0ABS5QM80</accession>
<sequence>MSKLYPIEDNVVVKACKEETKTKSGIVLPESNKEKPGKGEVVAVGEGKILDDGSRSKMDVNVGDIVYFTKYSPDEIEVESEGEKVKYLVLKHSSILAKDKK</sequence>
<evidence type="ECO:0000256" key="2">
    <source>
        <dbReference type="ARBA" id="ARBA00023186"/>
    </source>
</evidence>
<comment type="subcellular location">
    <subcellularLocation>
        <location evidence="3">Cytoplasm</location>
    </subcellularLocation>
</comment>
<comment type="subunit">
    <text evidence="3">Heptamer of 7 subunits arranged in a ring. Interacts with the chaperonin GroEL.</text>
</comment>
<keyword evidence="6" id="KW-1185">Reference proteome</keyword>
<keyword evidence="2 3" id="KW-0143">Chaperone</keyword>
<reference evidence="5 6" key="1">
    <citation type="journal article" date="2021" name="Nat. Commun.">
        <title>Reductive evolution and unique predatory mode in the CPR bacterium Vampirococcus lugosii.</title>
        <authorList>
            <person name="Moreira D."/>
            <person name="Zivanovic Y."/>
            <person name="Lopez-Archilla A.I."/>
            <person name="Iniesto M."/>
            <person name="Lopez-Garcia P."/>
        </authorList>
    </citation>
    <scope>NUCLEOTIDE SEQUENCE [LARGE SCALE GENOMIC DNA]</scope>
    <source>
        <strain evidence="5">Chiprana</strain>
    </source>
</reference>
<dbReference type="InterPro" id="IPR020818">
    <property type="entry name" value="Chaperonin_GroES"/>
</dbReference>
<evidence type="ECO:0000256" key="4">
    <source>
        <dbReference type="RuleBase" id="RU000535"/>
    </source>
</evidence>
<dbReference type="PRINTS" id="PR00297">
    <property type="entry name" value="CHAPERONIN10"/>
</dbReference>
<evidence type="ECO:0000313" key="6">
    <source>
        <dbReference type="Proteomes" id="UP000680365"/>
    </source>
</evidence>
<keyword evidence="3" id="KW-0963">Cytoplasm</keyword>
<evidence type="ECO:0000313" key="5">
    <source>
        <dbReference type="EMBL" id="MBS8122172.1"/>
    </source>
</evidence>
<dbReference type="SUPFAM" id="SSF50129">
    <property type="entry name" value="GroES-like"/>
    <property type="match status" value="1"/>
</dbReference>
<dbReference type="Proteomes" id="UP000680365">
    <property type="component" value="Unassembled WGS sequence"/>
</dbReference>
<dbReference type="PANTHER" id="PTHR10772:SF63">
    <property type="entry name" value="20 KDA CHAPERONIN, CHLOROPLASTIC"/>
    <property type="match status" value="1"/>
</dbReference>
<dbReference type="Gene3D" id="2.30.33.40">
    <property type="entry name" value="GroES chaperonin"/>
    <property type="match status" value="1"/>
</dbReference>
<dbReference type="InterPro" id="IPR037124">
    <property type="entry name" value="Chaperonin_GroES_sf"/>
</dbReference>
<dbReference type="InterPro" id="IPR011032">
    <property type="entry name" value="GroES-like_sf"/>
</dbReference>
<dbReference type="PANTHER" id="PTHR10772">
    <property type="entry name" value="10 KDA HEAT SHOCK PROTEIN"/>
    <property type="match status" value="1"/>
</dbReference>
<evidence type="ECO:0000256" key="3">
    <source>
        <dbReference type="HAMAP-Rule" id="MF_00580"/>
    </source>
</evidence>
<evidence type="ECO:0000256" key="1">
    <source>
        <dbReference type="ARBA" id="ARBA00006975"/>
    </source>
</evidence>